<evidence type="ECO:0000313" key="3">
    <source>
        <dbReference type="EMBL" id="OUP53221.1"/>
    </source>
</evidence>
<feature type="domain" description="HTH cro/C1-type" evidence="2">
    <location>
        <begin position="29"/>
        <end position="83"/>
    </location>
</feature>
<evidence type="ECO:0000256" key="1">
    <source>
        <dbReference type="ARBA" id="ARBA00023125"/>
    </source>
</evidence>
<dbReference type="Proteomes" id="UP000195897">
    <property type="component" value="Unassembled WGS sequence"/>
</dbReference>
<dbReference type="InterPro" id="IPR010982">
    <property type="entry name" value="Lambda_DNA-bd_dom_sf"/>
</dbReference>
<reference evidence="4" key="1">
    <citation type="submission" date="2017-04" db="EMBL/GenBank/DDBJ databases">
        <title>Function of individual gut microbiota members based on whole genome sequencing of pure cultures obtained from chicken caecum.</title>
        <authorList>
            <person name="Medvecky M."/>
            <person name="Cejkova D."/>
            <person name="Polansky O."/>
            <person name="Karasova D."/>
            <person name="Kubasova T."/>
            <person name="Cizek A."/>
            <person name="Rychlik I."/>
        </authorList>
    </citation>
    <scope>NUCLEOTIDE SEQUENCE [LARGE SCALE GENOMIC DNA]</scope>
    <source>
        <strain evidence="4">An180</strain>
    </source>
</reference>
<proteinExistence type="predicted"/>
<dbReference type="Gene3D" id="1.10.260.40">
    <property type="entry name" value="lambda repressor-like DNA-binding domains"/>
    <property type="match status" value="1"/>
</dbReference>
<dbReference type="InterPro" id="IPR001387">
    <property type="entry name" value="Cro/C1-type_HTH"/>
</dbReference>
<organism evidence="3 4">
    <name type="scientific">Butyricicoccus pullicaecorum</name>
    <dbReference type="NCBI Taxonomy" id="501571"/>
    <lineage>
        <taxon>Bacteria</taxon>
        <taxon>Bacillati</taxon>
        <taxon>Bacillota</taxon>
        <taxon>Clostridia</taxon>
        <taxon>Eubacteriales</taxon>
        <taxon>Butyricicoccaceae</taxon>
        <taxon>Butyricicoccus</taxon>
    </lineage>
</organism>
<dbReference type="EMBL" id="NFKK01000005">
    <property type="protein sequence ID" value="OUP53221.1"/>
    <property type="molecule type" value="Genomic_DNA"/>
</dbReference>
<dbReference type="CDD" id="cd00093">
    <property type="entry name" value="HTH_XRE"/>
    <property type="match status" value="1"/>
</dbReference>
<comment type="caution">
    <text evidence="3">The sequence shown here is derived from an EMBL/GenBank/DDBJ whole genome shotgun (WGS) entry which is preliminary data.</text>
</comment>
<dbReference type="Pfam" id="PF01381">
    <property type="entry name" value="HTH_3"/>
    <property type="match status" value="1"/>
</dbReference>
<dbReference type="GO" id="GO:0003677">
    <property type="term" value="F:DNA binding"/>
    <property type="evidence" value="ECO:0007669"/>
    <property type="project" value="UniProtKB-KW"/>
</dbReference>
<name>A0A1Y4LEI0_9FIRM</name>
<protein>
    <recommendedName>
        <fullName evidence="2">HTH cro/C1-type domain-containing protein</fullName>
    </recommendedName>
</protein>
<dbReference type="PANTHER" id="PTHR46558">
    <property type="entry name" value="TRACRIPTIONAL REGULATORY PROTEIN-RELATED-RELATED"/>
    <property type="match status" value="1"/>
</dbReference>
<dbReference type="AlphaFoldDB" id="A0A1Y4LEI0"/>
<dbReference type="SMART" id="SM00530">
    <property type="entry name" value="HTH_XRE"/>
    <property type="match status" value="1"/>
</dbReference>
<accession>A0A1Y4LEI0</accession>
<evidence type="ECO:0000313" key="4">
    <source>
        <dbReference type="Proteomes" id="UP000195897"/>
    </source>
</evidence>
<gene>
    <name evidence="3" type="ORF">B5F17_06520</name>
</gene>
<keyword evidence="1" id="KW-0238">DNA-binding</keyword>
<dbReference type="PANTHER" id="PTHR46558:SF11">
    <property type="entry name" value="HTH-TYPE TRANSCRIPTIONAL REGULATOR XRE"/>
    <property type="match status" value="1"/>
</dbReference>
<sequence length="92" mass="10496">MLDLLKMNQYNKDILEYKSIKELMNLKKMQVLRRKNNLTQAEVAMALGVSASSVAKWETINTCPRAELLPTLADLLHCTIDDLFGRGKEETQ</sequence>
<dbReference type="SUPFAM" id="SSF47413">
    <property type="entry name" value="lambda repressor-like DNA-binding domains"/>
    <property type="match status" value="1"/>
</dbReference>
<evidence type="ECO:0000259" key="2">
    <source>
        <dbReference type="PROSITE" id="PS50943"/>
    </source>
</evidence>
<dbReference type="PROSITE" id="PS50943">
    <property type="entry name" value="HTH_CROC1"/>
    <property type="match status" value="1"/>
</dbReference>